<protein>
    <submittedName>
        <fullName evidence="1">Uncharacterized protein</fullName>
    </submittedName>
</protein>
<gene>
    <name evidence="1" type="ORF">LVIROSA_LOCUS13333</name>
</gene>
<dbReference type="EMBL" id="CAKMRJ010002223">
    <property type="protein sequence ID" value="CAH1426243.1"/>
    <property type="molecule type" value="Genomic_DNA"/>
</dbReference>
<evidence type="ECO:0000313" key="1">
    <source>
        <dbReference type="EMBL" id="CAH1426243.1"/>
    </source>
</evidence>
<accession>A0AAU9MNJ6</accession>
<organism evidence="1 2">
    <name type="scientific">Lactuca virosa</name>
    <dbReference type="NCBI Taxonomy" id="75947"/>
    <lineage>
        <taxon>Eukaryota</taxon>
        <taxon>Viridiplantae</taxon>
        <taxon>Streptophyta</taxon>
        <taxon>Embryophyta</taxon>
        <taxon>Tracheophyta</taxon>
        <taxon>Spermatophyta</taxon>
        <taxon>Magnoliopsida</taxon>
        <taxon>eudicotyledons</taxon>
        <taxon>Gunneridae</taxon>
        <taxon>Pentapetalae</taxon>
        <taxon>asterids</taxon>
        <taxon>campanulids</taxon>
        <taxon>Asterales</taxon>
        <taxon>Asteraceae</taxon>
        <taxon>Cichorioideae</taxon>
        <taxon>Cichorieae</taxon>
        <taxon>Lactucinae</taxon>
        <taxon>Lactuca</taxon>
    </lineage>
</organism>
<comment type="caution">
    <text evidence="1">The sequence shown here is derived from an EMBL/GenBank/DDBJ whole genome shotgun (WGS) entry which is preliminary data.</text>
</comment>
<evidence type="ECO:0000313" key="2">
    <source>
        <dbReference type="Proteomes" id="UP001157418"/>
    </source>
</evidence>
<keyword evidence="2" id="KW-1185">Reference proteome</keyword>
<dbReference type="Proteomes" id="UP001157418">
    <property type="component" value="Unassembled WGS sequence"/>
</dbReference>
<reference evidence="1 2" key="1">
    <citation type="submission" date="2022-01" db="EMBL/GenBank/DDBJ databases">
        <authorList>
            <person name="Xiong W."/>
            <person name="Schranz E."/>
        </authorList>
    </citation>
    <scope>NUCLEOTIDE SEQUENCE [LARGE SCALE GENOMIC DNA]</scope>
</reference>
<name>A0AAU9MNJ6_9ASTR</name>
<dbReference type="AlphaFoldDB" id="A0AAU9MNJ6"/>
<proteinExistence type="predicted"/>
<sequence>MASFKLQKTHPIASDFNSITYDYKKKRDRSVETHKNVFCRDAETINKIDQIIQVFEASVFERMHFGG</sequence>